<evidence type="ECO:0000313" key="2">
    <source>
        <dbReference type="Proteomes" id="UP000095280"/>
    </source>
</evidence>
<evidence type="ECO:0000256" key="1">
    <source>
        <dbReference type="SAM" id="MobiDB-lite"/>
    </source>
</evidence>
<protein>
    <submittedName>
        <fullName evidence="3">Transcription initiation factor TFIID subunit 11-like</fullName>
    </submittedName>
</protein>
<dbReference type="AlphaFoldDB" id="A0A1I8HZH2"/>
<dbReference type="Proteomes" id="UP000095280">
    <property type="component" value="Unplaced"/>
</dbReference>
<proteinExistence type="predicted"/>
<accession>A0A1I8HZH2</accession>
<evidence type="ECO:0000313" key="3">
    <source>
        <dbReference type="WBParaSite" id="maker-uti_cns_0008951-snap-gene-0.9-mRNA-1"/>
    </source>
</evidence>
<feature type="region of interest" description="Disordered" evidence="1">
    <location>
        <begin position="54"/>
        <end position="160"/>
    </location>
</feature>
<name>A0A1I8HZH2_9PLAT</name>
<dbReference type="WBParaSite" id="maker-uti_cns_0008951-snap-gene-0.9-mRNA-1">
    <property type="protein sequence ID" value="maker-uti_cns_0008951-snap-gene-0.9-mRNA-1"/>
    <property type="gene ID" value="maker-uti_cns_0008951-snap-gene-0.9"/>
</dbReference>
<sequence>RYIYYNCDYNFTQQFQSCSITRLSLSNCQFLRAARTSPLSRLIMLLKRQFKNKKEPVQSVQETEAAQAKDDGDAQADSALIDNITAAGADNTESKNDIKTRSPSSNANFMPVAAPVESHIDDDEVSALDITGGNQRAAPQRTRTTSTSSSQVLGGEFETA</sequence>
<keyword evidence="2" id="KW-1185">Reference proteome</keyword>
<reference evidence="3" key="1">
    <citation type="submission" date="2016-11" db="UniProtKB">
        <authorList>
            <consortium name="WormBaseParasite"/>
        </authorList>
    </citation>
    <scope>IDENTIFICATION</scope>
</reference>
<feature type="compositionally biased region" description="Low complexity" evidence="1">
    <location>
        <begin position="141"/>
        <end position="150"/>
    </location>
</feature>
<organism evidence="2 3">
    <name type="scientific">Macrostomum lignano</name>
    <dbReference type="NCBI Taxonomy" id="282301"/>
    <lineage>
        <taxon>Eukaryota</taxon>
        <taxon>Metazoa</taxon>
        <taxon>Spiralia</taxon>
        <taxon>Lophotrochozoa</taxon>
        <taxon>Platyhelminthes</taxon>
        <taxon>Rhabditophora</taxon>
        <taxon>Macrostomorpha</taxon>
        <taxon>Macrostomida</taxon>
        <taxon>Macrostomidae</taxon>
        <taxon>Macrostomum</taxon>
    </lineage>
</organism>